<proteinExistence type="predicted"/>
<reference evidence="2" key="1">
    <citation type="submission" date="2022-10" db="EMBL/GenBank/DDBJ databases">
        <title>Completed Genome Sequence of two octocoral isolated bacterium, Endozoicomonas euniceicola EF212T and Endozoicomonas gorgoniicola PS125T.</title>
        <authorList>
            <person name="Chiou Y.-J."/>
            <person name="Chen Y.-H."/>
        </authorList>
    </citation>
    <scope>NUCLEOTIDE SEQUENCE</scope>
    <source>
        <strain evidence="2">EF212</strain>
    </source>
</reference>
<dbReference type="EMBL" id="CP103300">
    <property type="protein sequence ID" value="UYM15448.1"/>
    <property type="molecule type" value="Genomic_DNA"/>
</dbReference>
<keyword evidence="1" id="KW-0732">Signal</keyword>
<dbReference type="Proteomes" id="UP001163255">
    <property type="component" value="Chromosome"/>
</dbReference>
<feature type="signal peptide" evidence="1">
    <location>
        <begin position="1"/>
        <end position="29"/>
    </location>
</feature>
<dbReference type="InterPro" id="IPR018130">
    <property type="entry name" value="Ribosomal_uS2_CS"/>
</dbReference>
<organism evidence="2 3">
    <name type="scientific">Endozoicomonas euniceicola</name>
    <dbReference type="NCBI Taxonomy" id="1234143"/>
    <lineage>
        <taxon>Bacteria</taxon>
        <taxon>Pseudomonadati</taxon>
        <taxon>Pseudomonadota</taxon>
        <taxon>Gammaproteobacteria</taxon>
        <taxon>Oceanospirillales</taxon>
        <taxon>Endozoicomonadaceae</taxon>
        <taxon>Endozoicomonas</taxon>
    </lineage>
</organism>
<sequence>MLKNIKKLLICTTSLPLMLLLAAATHIGADQTSQPNNPVSKAREQLKNLQILTEAPELDYEKLEQMEKNLKKTRFDLGNCKNKNMDNEVINLQLLQEMEGLEKELKAC</sequence>
<gene>
    <name evidence="2" type="ORF">NX720_21770</name>
</gene>
<protein>
    <submittedName>
        <fullName evidence="2">Uncharacterized protein</fullName>
    </submittedName>
</protein>
<name>A0ABY6GTS9_9GAMM</name>
<dbReference type="PROSITE" id="PS00962">
    <property type="entry name" value="RIBOSOMAL_S2_1"/>
    <property type="match status" value="1"/>
</dbReference>
<dbReference type="RefSeq" id="WP_262597465.1">
    <property type="nucleotide sequence ID" value="NZ_CP103300.1"/>
</dbReference>
<evidence type="ECO:0000313" key="2">
    <source>
        <dbReference type="EMBL" id="UYM15448.1"/>
    </source>
</evidence>
<feature type="chain" id="PRO_5045740112" evidence="1">
    <location>
        <begin position="30"/>
        <end position="108"/>
    </location>
</feature>
<evidence type="ECO:0000256" key="1">
    <source>
        <dbReference type="SAM" id="SignalP"/>
    </source>
</evidence>
<accession>A0ABY6GTS9</accession>
<keyword evidence="3" id="KW-1185">Reference proteome</keyword>
<evidence type="ECO:0000313" key="3">
    <source>
        <dbReference type="Proteomes" id="UP001163255"/>
    </source>
</evidence>